<evidence type="ECO:0000313" key="2">
    <source>
        <dbReference type="Proteomes" id="UP001151760"/>
    </source>
</evidence>
<dbReference type="EMBL" id="BQNB010011799">
    <property type="protein sequence ID" value="GJS95320.1"/>
    <property type="molecule type" value="Genomic_DNA"/>
</dbReference>
<reference evidence="1" key="2">
    <citation type="submission" date="2022-01" db="EMBL/GenBank/DDBJ databases">
        <authorList>
            <person name="Yamashiro T."/>
            <person name="Shiraishi A."/>
            <person name="Satake H."/>
            <person name="Nakayama K."/>
        </authorList>
    </citation>
    <scope>NUCLEOTIDE SEQUENCE</scope>
</reference>
<protein>
    <recommendedName>
        <fullName evidence="3">Transposase</fullName>
    </recommendedName>
</protein>
<accession>A0ABQ5A2F0</accession>
<evidence type="ECO:0008006" key="3">
    <source>
        <dbReference type="Google" id="ProtNLM"/>
    </source>
</evidence>
<organism evidence="1 2">
    <name type="scientific">Tanacetum coccineum</name>
    <dbReference type="NCBI Taxonomy" id="301880"/>
    <lineage>
        <taxon>Eukaryota</taxon>
        <taxon>Viridiplantae</taxon>
        <taxon>Streptophyta</taxon>
        <taxon>Embryophyta</taxon>
        <taxon>Tracheophyta</taxon>
        <taxon>Spermatophyta</taxon>
        <taxon>Magnoliopsida</taxon>
        <taxon>eudicotyledons</taxon>
        <taxon>Gunneridae</taxon>
        <taxon>Pentapetalae</taxon>
        <taxon>asterids</taxon>
        <taxon>campanulids</taxon>
        <taxon>Asterales</taxon>
        <taxon>Asteraceae</taxon>
        <taxon>Asteroideae</taxon>
        <taxon>Anthemideae</taxon>
        <taxon>Anthemidinae</taxon>
        <taxon>Tanacetum</taxon>
    </lineage>
</organism>
<gene>
    <name evidence="1" type="ORF">Tco_0802288</name>
</gene>
<name>A0ABQ5A2F0_9ASTR</name>
<proteinExistence type="predicted"/>
<evidence type="ECO:0000313" key="1">
    <source>
        <dbReference type="EMBL" id="GJS95320.1"/>
    </source>
</evidence>
<reference evidence="1" key="1">
    <citation type="journal article" date="2022" name="Int. J. Mol. Sci.">
        <title>Draft Genome of Tanacetum Coccineum: Genomic Comparison of Closely Related Tanacetum-Family Plants.</title>
        <authorList>
            <person name="Yamashiro T."/>
            <person name="Shiraishi A."/>
            <person name="Nakayama K."/>
            <person name="Satake H."/>
        </authorList>
    </citation>
    <scope>NUCLEOTIDE SEQUENCE</scope>
</reference>
<keyword evidence="2" id="KW-1185">Reference proteome</keyword>
<sequence>MLENVNWEWDNIIGKMQTMHCKNNLKSILSKIGVAACVYNIWRERNIRFFQDKKGSEDVIIREIIEDIKWKLSSFIVTEPKLPFGVIVPVGTYGVTIGLGEGSSELCGITGGLIQLDVP</sequence>
<dbReference type="Proteomes" id="UP001151760">
    <property type="component" value="Unassembled WGS sequence"/>
</dbReference>
<comment type="caution">
    <text evidence="1">The sequence shown here is derived from an EMBL/GenBank/DDBJ whole genome shotgun (WGS) entry which is preliminary data.</text>
</comment>